<proteinExistence type="predicted"/>
<organism evidence="2 3">
    <name type="scientific">Streptococcus ovuberis</name>
    <dbReference type="NCBI Taxonomy" id="1936207"/>
    <lineage>
        <taxon>Bacteria</taxon>
        <taxon>Bacillati</taxon>
        <taxon>Bacillota</taxon>
        <taxon>Bacilli</taxon>
        <taxon>Lactobacillales</taxon>
        <taxon>Streptococcaceae</taxon>
        <taxon>Streptococcus</taxon>
    </lineage>
</organism>
<gene>
    <name evidence="2" type="ORF">HF992_06575</name>
</gene>
<dbReference type="SUPFAM" id="SSF56112">
    <property type="entry name" value="Protein kinase-like (PK-like)"/>
    <property type="match status" value="1"/>
</dbReference>
<dbReference type="Gene3D" id="3.90.1200.10">
    <property type="match status" value="1"/>
</dbReference>
<accession>A0A7X6MY54</accession>
<feature type="domain" description="Aminoglycoside phosphotransferase" evidence="1">
    <location>
        <begin position="12"/>
        <end position="230"/>
    </location>
</feature>
<dbReference type="Proteomes" id="UP000522720">
    <property type="component" value="Unassembled WGS sequence"/>
</dbReference>
<evidence type="ECO:0000259" key="1">
    <source>
        <dbReference type="Pfam" id="PF01636"/>
    </source>
</evidence>
<evidence type="ECO:0000313" key="2">
    <source>
        <dbReference type="EMBL" id="NKZ20505.1"/>
    </source>
</evidence>
<dbReference type="GO" id="GO:0016740">
    <property type="term" value="F:transferase activity"/>
    <property type="evidence" value="ECO:0007669"/>
    <property type="project" value="UniProtKB-KW"/>
</dbReference>
<dbReference type="PANTHER" id="PTHR41283">
    <property type="entry name" value="AMINOGLYCOSIDE PHOSPHOTRANSFERASE"/>
    <property type="match status" value="1"/>
</dbReference>
<name>A0A7X6MY54_9STRE</name>
<comment type="caution">
    <text evidence="2">The sequence shown here is derived from an EMBL/GenBank/DDBJ whole genome shotgun (WGS) entry which is preliminary data.</text>
</comment>
<dbReference type="Pfam" id="PF01636">
    <property type="entry name" value="APH"/>
    <property type="match status" value="1"/>
</dbReference>
<evidence type="ECO:0000313" key="3">
    <source>
        <dbReference type="Proteomes" id="UP000522720"/>
    </source>
</evidence>
<dbReference type="InterPro" id="IPR011009">
    <property type="entry name" value="Kinase-like_dom_sf"/>
</dbReference>
<reference evidence="2 3" key="1">
    <citation type="submission" date="2020-04" db="EMBL/GenBank/DDBJ databases">
        <title>MicrobeNet Type strains.</title>
        <authorList>
            <person name="Nicholson A.C."/>
        </authorList>
    </citation>
    <scope>NUCLEOTIDE SEQUENCE [LARGE SCALE GENOMIC DNA]</scope>
    <source>
        <strain evidence="2 3">CCUG 69612</strain>
    </source>
</reference>
<dbReference type="EMBL" id="JAAXPR010000010">
    <property type="protein sequence ID" value="NKZ20505.1"/>
    <property type="molecule type" value="Genomic_DNA"/>
</dbReference>
<dbReference type="AlphaFoldDB" id="A0A7X6MY54"/>
<dbReference type="RefSeq" id="WP_168549259.1">
    <property type="nucleotide sequence ID" value="NZ_JAAXPR010000010.1"/>
</dbReference>
<sequence length="298" mass="34753">MSLLSKRDLSNLQEITKGYSSEKKYKIVGDQAYFLKISPLSFAERKRLEMKYLRDLSTTSLKQAQLLEVAFQEDKMLSLYNWIDGKDFRDLATTLSAQELYAYGIQAGSYLRDIHSLPIDEKPLNWEEHYRAKINRKIAAFSEVHTLYPDGSLFIDFIENHSYLLQHRPQSLCHGDYHVGNLMIEHPSNELVVIDFGSLEIGDPYEEFNRMIWNAQLSEEFATGLIHGYFKEKQIPEKFWGLMALYMATDVIGSIPWAIPFGEQQVQTMIERAEAVLDWYQKFEQRIPSFYKGEASRF</sequence>
<keyword evidence="3" id="KW-1185">Reference proteome</keyword>
<keyword evidence="2" id="KW-0808">Transferase</keyword>
<dbReference type="InterPro" id="IPR002575">
    <property type="entry name" value="Aminoglycoside_PTrfase"/>
</dbReference>
<protein>
    <submittedName>
        <fullName evidence="2">Phosphotransferase</fullName>
    </submittedName>
</protein>
<dbReference type="PANTHER" id="PTHR41283:SF1">
    <property type="entry name" value="AMINOGLYCOSIDE PHOSPHOTRANSFERASE DOMAIN-CONTAINING PROTEIN"/>
    <property type="match status" value="1"/>
</dbReference>